<dbReference type="Proteomes" id="UP001488805">
    <property type="component" value="Unassembled WGS sequence"/>
</dbReference>
<dbReference type="EMBL" id="JBCEZU010000434">
    <property type="protein sequence ID" value="KAK9520018.1"/>
    <property type="molecule type" value="Genomic_DNA"/>
</dbReference>
<keyword evidence="2" id="KW-1185">Reference proteome</keyword>
<gene>
    <name evidence="1" type="ORF">VZT92_022705</name>
</gene>
<comment type="caution">
    <text evidence="1">The sequence shown here is derived from an EMBL/GenBank/DDBJ whole genome shotgun (WGS) entry which is preliminary data.</text>
</comment>
<accession>A0AAW1EBP4</accession>
<protein>
    <submittedName>
        <fullName evidence="1">Uncharacterized protein</fullName>
    </submittedName>
</protein>
<dbReference type="AlphaFoldDB" id="A0AAW1EBP4"/>
<evidence type="ECO:0000313" key="2">
    <source>
        <dbReference type="Proteomes" id="UP001488805"/>
    </source>
</evidence>
<name>A0AAW1EBP4_ZOAVI</name>
<sequence length="78" mass="8580">MKAALRRPRLADNQTSFGAEADSELLPTFILPIDSERAQPPGPKTNERIKMVSPDWISQTLTLEMCAPLATFVYGGMS</sequence>
<evidence type="ECO:0000313" key="1">
    <source>
        <dbReference type="EMBL" id="KAK9520018.1"/>
    </source>
</evidence>
<proteinExistence type="predicted"/>
<reference evidence="1 2" key="1">
    <citation type="journal article" date="2024" name="Genome Biol. Evol.">
        <title>Chromosome-level genome assembly of the viviparous eelpout Zoarces viviparus.</title>
        <authorList>
            <person name="Fuhrmann N."/>
            <person name="Brasseur M.V."/>
            <person name="Bakowski C.E."/>
            <person name="Podsiadlowski L."/>
            <person name="Prost S."/>
            <person name="Krehenwinkel H."/>
            <person name="Mayer C."/>
        </authorList>
    </citation>
    <scope>NUCLEOTIDE SEQUENCE [LARGE SCALE GENOMIC DNA]</scope>
    <source>
        <strain evidence="1">NO-MEL_2022_Ind0_liver</strain>
    </source>
</reference>
<organism evidence="1 2">
    <name type="scientific">Zoarces viviparus</name>
    <name type="common">Viviparous eelpout</name>
    <name type="synonym">Blennius viviparus</name>
    <dbReference type="NCBI Taxonomy" id="48416"/>
    <lineage>
        <taxon>Eukaryota</taxon>
        <taxon>Metazoa</taxon>
        <taxon>Chordata</taxon>
        <taxon>Craniata</taxon>
        <taxon>Vertebrata</taxon>
        <taxon>Euteleostomi</taxon>
        <taxon>Actinopterygii</taxon>
        <taxon>Neopterygii</taxon>
        <taxon>Teleostei</taxon>
        <taxon>Neoteleostei</taxon>
        <taxon>Acanthomorphata</taxon>
        <taxon>Eupercaria</taxon>
        <taxon>Perciformes</taxon>
        <taxon>Cottioidei</taxon>
        <taxon>Zoarcales</taxon>
        <taxon>Zoarcidae</taxon>
        <taxon>Zoarcinae</taxon>
        <taxon>Zoarces</taxon>
    </lineage>
</organism>